<proteinExistence type="predicted"/>
<dbReference type="Proteomes" id="UP000431575">
    <property type="component" value="Unassembled WGS sequence"/>
</dbReference>
<evidence type="ECO:0000313" key="4">
    <source>
        <dbReference type="EMBL" id="KAB4242756.1"/>
    </source>
</evidence>
<comment type="caution">
    <text evidence="4">The sequence shown here is derived from an EMBL/GenBank/DDBJ whole genome shotgun (WGS) entry which is preliminary data.</text>
</comment>
<keyword evidence="2" id="KW-0812">Transmembrane</keyword>
<accession>A0A4Q5E6Q5</accession>
<feature type="transmembrane region" description="Helical" evidence="2">
    <location>
        <begin position="45"/>
        <end position="65"/>
    </location>
</feature>
<reference evidence="4 5" key="1">
    <citation type="journal article" date="2019" name="Nat. Med.">
        <title>A library of human gut bacterial isolates paired with longitudinal multiomics data enables mechanistic microbiome research.</title>
        <authorList>
            <person name="Poyet M."/>
            <person name="Groussin M."/>
            <person name="Gibbons S.M."/>
            <person name="Avila-Pacheco J."/>
            <person name="Jiang X."/>
            <person name="Kearney S.M."/>
            <person name="Perrotta A.R."/>
            <person name="Berdy B."/>
            <person name="Zhao S."/>
            <person name="Lieberman T.D."/>
            <person name="Swanson P.K."/>
            <person name="Smith M."/>
            <person name="Roesemann S."/>
            <person name="Alexander J.E."/>
            <person name="Rich S.A."/>
            <person name="Livny J."/>
            <person name="Vlamakis H."/>
            <person name="Clish C."/>
            <person name="Bullock K."/>
            <person name="Deik A."/>
            <person name="Scott J."/>
            <person name="Pierce K.A."/>
            <person name="Xavier R.J."/>
            <person name="Alm E.J."/>
        </authorList>
    </citation>
    <scope>NUCLEOTIDE SEQUENCE [LARGE SCALE GENOMIC DNA]</scope>
    <source>
        <strain evidence="4 5">BIOML-A6</strain>
    </source>
</reference>
<dbReference type="RefSeq" id="WP_130080900.1">
    <property type="nucleotide sequence ID" value="NZ_RCXX01000006.1"/>
</dbReference>
<dbReference type="Pfam" id="PF12508">
    <property type="entry name" value="Transposon_TraM"/>
    <property type="match status" value="1"/>
</dbReference>
<evidence type="ECO:0000256" key="1">
    <source>
        <dbReference type="SAM" id="MobiDB-lite"/>
    </source>
</evidence>
<keyword evidence="2" id="KW-1133">Transmembrane helix</keyword>
<gene>
    <name evidence="4" type="primary">traM</name>
    <name evidence="4" type="ORF">GAP41_09130</name>
</gene>
<feature type="domain" description="Conjugative transposon TraM C-terminal" evidence="3">
    <location>
        <begin position="295"/>
        <end position="442"/>
    </location>
</feature>
<feature type="region of interest" description="Disordered" evidence="1">
    <location>
        <begin position="1"/>
        <end position="37"/>
    </location>
</feature>
<evidence type="ECO:0000259" key="3">
    <source>
        <dbReference type="Pfam" id="PF12508"/>
    </source>
</evidence>
<feature type="compositionally biased region" description="Basic and acidic residues" evidence="1">
    <location>
        <begin position="1"/>
        <end position="10"/>
    </location>
</feature>
<dbReference type="EMBL" id="WCTM01000005">
    <property type="protein sequence ID" value="KAB4242756.1"/>
    <property type="molecule type" value="Genomic_DNA"/>
</dbReference>
<organism evidence="4 5">
    <name type="scientific">Bacteroides uniformis</name>
    <dbReference type="NCBI Taxonomy" id="820"/>
    <lineage>
        <taxon>Bacteria</taxon>
        <taxon>Pseudomonadati</taxon>
        <taxon>Bacteroidota</taxon>
        <taxon>Bacteroidia</taxon>
        <taxon>Bacteroidales</taxon>
        <taxon>Bacteroidaceae</taxon>
        <taxon>Bacteroides</taxon>
    </lineage>
</organism>
<evidence type="ECO:0000313" key="5">
    <source>
        <dbReference type="Proteomes" id="UP000431575"/>
    </source>
</evidence>
<sequence>MEQTKNETRIEGNTGNTAAPDNREKPKKERKPLTEAQRLQRQKMIVLPVMVLVFIGAMWLIFAPFSETEQEPGTGGYNTEMPDADKADRQIIGDKLKAYEQAAMEEQLEERDHAVRQLGDMFDHETGDTVDGGGFDLSTPERKEDGSATQTIRSSAAAYRDLNATLGNFYEEPARNDAEMEELMERISLLESELESEKEKGSTMDEQVALMEKSYELAAKYMGGQNGTQTAKPSSVQKAGKSKAEPVRQVERQVVSSLAQPAGNAEVAATCPQERNRGFNTAVGGTAISDKNTLSACVYGAQSVTDGQAVRLRLLEPMAIADKIIPRNAMVVGTAKIQGERLEIGISSLEHDGSIIPIELAVYDTDGQPGIFIPNSLELNAVKEVAANMGSSLGSSINISTNAGAQLASDLGKGLIQGTSQYISKKMRTVKVHLKSGYRVMLYQETN</sequence>
<feature type="compositionally biased region" description="Polar residues" evidence="1">
    <location>
        <begin position="227"/>
        <end position="237"/>
    </location>
</feature>
<dbReference type="AlphaFoldDB" id="A0A4Q5E6Q5"/>
<feature type="region of interest" description="Disordered" evidence="1">
    <location>
        <begin position="225"/>
        <end position="247"/>
    </location>
</feature>
<dbReference type="NCBIfam" id="TIGR03779">
    <property type="entry name" value="Bac_Flav_CT_M"/>
    <property type="match status" value="1"/>
</dbReference>
<dbReference type="InterPro" id="IPR055407">
    <property type="entry name" value="TraM_C"/>
</dbReference>
<feature type="region of interest" description="Disordered" evidence="1">
    <location>
        <begin position="123"/>
        <end position="147"/>
    </location>
</feature>
<feature type="compositionally biased region" description="Basic and acidic residues" evidence="1">
    <location>
        <begin position="21"/>
        <end position="33"/>
    </location>
</feature>
<evidence type="ECO:0000256" key="2">
    <source>
        <dbReference type="SAM" id="Phobius"/>
    </source>
</evidence>
<protein>
    <submittedName>
        <fullName evidence="4">Conjugative transposon protein TraM</fullName>
    </submittedName>
</protein>
<name>A0A4Q5E6Q5_BACUN</name>
<keyword evidence="2" id="KW-0472">Membrane</keyword>
<dbReference type="InterPro" id="IPR022187">
    <property type="entry name" value="Conjug_transposon_TraM"/>
</dbReference>